<evidence type="ECO:0000259" key="5">
    <source>
        <dbReference type="PROSITE" id="PS50089"/>
    </source>
</evidence>
<dbReference type="SUPFAM" id="SSF57850">
    <property type="entry name" value="RING/U-box"/>
    <property type="match status" value="1"/>
</dbReference>
<dbReference type="AlphaFoldDB" id="A0A8S1IYQ3"/>
<dbReference type="PROSITE" id="PS51270">
    <property type="entry name" value="ZF_CTCHY"/>
    <property type="match status" value="1"/>
</dbReference>
<dbReference type="Gene3D" id="3.30.40.10">
    <property type="entry name" value="Zinc/RING finger domain, C3HC4 (zinc finger)"/>
    <property type="match status" value="1"/>
</dbReference>
<protein>
    <submittedName>
        <fullName evidence="8">Uncharacterized protein</fullName>
    </submittedName>
</protein>
<keyword evidence="2 4" id="KW-0863">Zinc-finger</keyword>
<dbReference type="GO" id="GO:0016567">
    <property type="term" value="P:protein ubiquitination"/>
    <property type="evidence" value="ECO:0007669"/>
    <property type="project" value="TreeGrafter"/>
</dbReference>
<keyword evidence="9" id="KW-1185">Reference proteome</keyword>
<dbReference type="InterPro" id="IPR037275">
    <property type="entry name" value="Znf_CTCHY_sf"/>
</dbReference>
<dbReference type="GO" id="GO:0061630">
    <property type="term" value="F:ubiquitin protein ligase activity"/>
    <property type="evidence" value="ECO:0007669"/>
    <property type="project" value="TreeGrafter"/>
</dbReference>
<dbReference type="Pfam" id="PF14599">
    <property type="entry name" value="zinc_ribbon_6"/>
    <property type="match status" value="1"/>
</dbReference>
<dbReference type="Pfam" id="PF13639">
    <property type="entry name" value="zf-RING_2"/>
    <property type="match status" value="1"/>
</dbReference>
<dbReference type="PROSITE" id="PS51266">
    <property type="entry name" value="ZF_CHY"/>
    <property type="match status" value="1"/>
</dbReference>
<dbReference type="GO" id="GO:0005634">
    <property type="term" value="C:nucleus"/>
    <property type="evidence" value="ECO:0007669"/>
    <property type="project" value="TreeGrafter"/>
</dbReference>
<feature type="domain" description="RING-type" evidence="5">
    <location>
        <begin position="159"/>
        <end position="202"/>
    </location>
</feature>
<evidence type="ECO:0000259" key="6">
    <source>
        <dbReference type="PROSITE" id="PS51266"/>
    </source>
</evidence>
<name>A0A8S1IYQ3_9CHLO</name>
<evidence type="ECO:0000313" key="8">
    <source>
        <dbReference type="EMBL" id="CAD7698936.1"/>
    </source>
</evidence>
<dbReference type="InterPro" id="IPR017921">
    <property type="entry name" value="Znf_CTCHY"/>
</dbReference>
<dbReference type="InterPro" id="IPR001841">
    <property type="entry name" value="Znf_RING"/>
</dbReference>
<dbReference type="InterPro" id="IPR008913">
    <property type="entry name" value="Znf_CHY"/>
</dbReference>
<dbReference type="GO" id="GO:0006511">
    <property type="term" value="P:ubiquitin-dependent protein catabolic process"/>
    <property type="evidence" value="ECO:0007669"/>
    <property type="project" value="TreeGrafter"/>
</dbReference>
<dbReference type="InterPro" id="IPR013083">
    <property type="entry name" value="Znf_RING/FYVE/PHD"/>
</dbReference>
<sequence>MANDILARLGGPGGSKAEGGDGCEHYRRRCRLVAPCCGEVFWCRHCHDAAKNDGEADAKRRHTLDRQAVKEVVCAPCGDRQPVAPRCRTCGVAFGAYTCMVCNFFDDDTAKEQFHCAGCGICRVGGRENFFHCDTCNCCYTKDIQGSHVCVQNSMHRNCPVCYEYLFDSRRNVSVLRCGHTIHKECLDELLTHSQNCCPLCKKTVGDMSSTWRRMDATVESMPMPEEYANKIIRILCNDCHARSEVYFHFIGHKCGDCGGYNTVQC</sequence>
<dbReference type="GO" id="GO:0008270">
    <property type="term" value="F:zinc ion binding"/>
    <property type="evidence" value="ECO:0007669"/>
    <property type="project" value="UniProtKB-KW"/>
</dbReference>
<keyword evidence="3" id="KW-0862">Zinc</keyword>
<organism evidence="8 9">
    <name type="scientific">Ostreobium quekettii</name>
    <dbReference type="NCBI Taxonomy" id="121088"/>
    <lineage>
        <taxon>Eukaryota</taxon>
        <taxon>Viridiplantae</taxon>
        <taxon>Chlorophyta</taxon>
        <taxon>core chlorophytes</taxon>
        <taxon>Ulvophyceae</taxon>
        <taxon>TCBD clade</taxon>
        <taxon>Bryopsidales</taxon>
        <taxon>Ostreobineae</taxon>
        <taxon>Ostreobiaceae</taxon>
        <taxon>Ostreobium</taxon>
    </lineage>
</organism>
<dbReference type="InterPro" id="IPR037274">
    <property type="entry name" value="Znf_CHY_sf"/>
</dbReference>
<dbReference type="InterPro" id="IPR039512">
    <property type="entry name" value="RCHY1_zinc-ribbon"/>
</dbReference>
<dbReference type="Pfam" id="PF05495">
    <property type="entry name" value="zf-CHY"/>
    <property type="match status" value="1"/>
</dbReference>
<dbReference type="PANTHER" id="PTHR21319">
    <property type="entry name" value="RING FINGER AND CHY ZINC FINGER DOMAIN-CONTAINING PROTEIN 1"/>
    <property type="match status" value="1"/>
</dbReference>
<evidence type="ECO:0000313" key="9">
    <source>
        <dbReference type="Proteomes" id="UP000708148"/>
    </source>
</evidence>
<dbReference type="SMART" id="SM00184">
    <property type="entry name" value="RING"/>
    <property type="match status" value="1"/>
</dbReference>
<feature type="domain" description="CTCHY-type" evidence="7">
    <location>
        <begin position="94"/>
        <end position="158"/>
    </location>
</feature>
<accession>A0A8S1IYQ3</accession>
<gene>
    <name evidence="8" type="ORF">OSTQU699_LOCUS4295</name>
</gene>
<keyword evidence="1" id="KW-0479">Metal-binding</keyword>
<feature type="domain" description="CHY-type" evidence="6">
    <location>
        <begin position="16"/>
        <end position="92"/>
    </location>
</feature>
<evidence type="ECO:0000256" key="1">
    <source>
        <dbReference type="ARBA" id="ARBA00022723"/>
    </source>
</evidence>
<evidence type="ECO:0000256" key="2">
    <source>
        <dbReference type="ARBA" id="ARBA00022771"/>
    </source>
</evidence>
<dbReference type="EMBL" id="CAJHUC010000923">
    <property type="protein sequence ID" value="CAD7698936.1"/>
    <property type="molecule type" value="Genomic_DNA"/>
</dbReference>
<dbReference type="PANTHER" id="PTHR21319:SF53">
    <property type="entry name" value="RING FINGER AND CHY ZINC FINGER DOMAIN-CONTAINING PROTEIN 1"/>
    <property type="match status" value="1"/>
</dbReference>
<dbReference type="SUPFAM" id="SSF161245">
    <property type="entry name" value="Zinc hairpin stack"/>
    <property type="match status" value="1"/>
</dbReference>
<comment type="caution">
    <text evidence="8">The sequence shown here is derived from an EMBL/GenBank/DDBJ whole genome shotgun (WGS) entry which is preliminary data.</text>
</comment>
<dbReference type="SUPFAM" id="SSF161219">
    <property type="entry name" value="CHY zinc finger-like"/>
    <property type="match status" value="1"/>
</dbReference>
<dbReference type="OrthoDB" id="411372at2759"/>
<dbReference type="PROSITE" id="PS50089">
    <property type="entry name" value="ZF_RING_2"/>
    <property type="match status" value="1"/>
</dbReference>
<dbReference type="Gene3D" id="2.20.28.10">
    <property type="match status" value="1"/>
</dbReference>
<dbReference type="Proteomes" id="UP000708148">
    <property type="component" value="Unassembled WGS sequence"/>
</dbReference>
<proteinExistence type="predicted"/>
<evidence type="ECO:0000259" key="7">
    <source>
        <dbReference type="PROSITE" id="PS51270"/>
    </source>
</evidence>
<evidence type="ECO:0000256" key="4">
    <source>
        <dbReference type="PROSITE-ProRule" id="PRU00601"/>
    </source>
</evidence>
<reference evidence="8" key="1">
    <citation type="submission" date="2020-12" db="EMBL/GenBank/DDBJ databases">
        <authorList>
            <person name="Iha C."/>
        </authorList>
    </citation>
    <scope>NUCLEOTIDE SEQUENCE</scope>
</reference>
<evidence type="ECO:0000256" key="3">
    <source>
        <dbReference type="ARBA" id="ARBA00022833"/>
    </source>
</evidence>